<keyword evidence="3 4" id="KW-0808">Transferase</keyword>
<dbReference type="SUPFAM" id="SSF53448">
    <property type="entry name" value="Nucleotide-diphospho-sugar transferases"/>
    <property type="match status" value="1"/>
</dbReference>
<protein>
    <submittedName>
        <fullName evidence="4">N-acetylglucosaminyl-diphospho-decaprenol L-rhamnosyltransferase</fullName>
        <ecNumber evidence="4">2.4.1.289</ecNumber>
    </submittedName>
</protein>
<organism evidence="4 5">
    <name type="scientific">Pseudoxanthomonas winnipegensis</name>
    <dbReference type="NCBI Taxonomy" id="2480810"/>
    <lineage>
        <taxon>Bacteria</taxon>
        <taxon>Pseudomonadati</taxon>
        <taxon>Pseudomonadota</taxon>
        <taxon>Gammaproteobacteria</taxon>
        <taxon>Lysobacterales</taxon>
        <taxon>Lysobacteraceae</taxon>
        <taxon>Pseudoxanthomonas</taxon>
    </lineage>
</organism>
<evidence type="ECO:0000313" key="5">
    <source>
        <dbReference type="Proteomes" id="UP001234354"/>
    </source>
</evidence>
<dbReference type="PANTHER" id="PTHR43179">
    <property type="entry name" value="RHAMNOSYLTRANSFERASE WBBL"/>
    <property type="match status" value="1"/>
</dbReference>
<gene>
    <name evidence="4" type="ORF">QE383_001943</name>
</gene>
<dbReference type="RefSeq" id="WP_306992824.1">
    <property type="nucleotide sequence ID" value="NZ_JAUTBB010000001.1"/>
</dbReference>
<reference evidence="4" key="1">
    <citation type="submission" date="2023-07" db="EMBL/GenBank/DDBJ databases">
        <title>Functional and genomic diversity of the sorghum phyllosphere microbiome.</title>
        <authorList>
            <person name="Shade A."/>
        </authorList>
    </citation>
    <scope>NUCLEOTIDE SEQUENCE</scope>
    <source>
        <strain evidence="4">SORGH_AS_0908</strain>
    </source>
</reference>
<proteinExistence type="inferred from homology"/>
<dbReference type="PANTHER" id="PTHR43179:SF12">
    <property type="entry name" value="GALACTOFURANOSYLTRANSFERASE GLFT2"/>
    <property type="match status" value="1"/>
</dbReference>
<dbReference type="Gene3D" id="3.90.550.10">
    <property type="entry name" value="Spore Coat Polysaccharide Biosynthesis Protein SpsA, Chain A"/>
    <property type="match status" value="1"/>
</dbReference>
<dbReference type="EMBL" id="JAUTBB010000001">
    <property type="protein sequence ID" value="MDQ1119635.1"/>
    <property type="molecule type" value="Genomic_DNA"/>
</dbReference>
<comment type="similarity">
    <text evidence="1">Belongs to the glycosyltransferase 2 family.</text>
</comment>
<sequence length="276" mass="30629">MTAAVTLHFRKPELTRKCVDSLLADGWYPVLVWDNSGDDGVSLLSLEAHYAGDDRVWMATQSKNLGFGQGVNASLAELGRRGYGGPVLLVNNDAEIVPGLHEALSAQLQASPSVALFAPKVRQDGQIQGWMYYQPWLGLVKRSPSFGSFSYLSGCCLLVKRSDNAMPLFDEDFFMYGEDVLLSWEMRRRGAAVVLLDEVYVNHLGSASSGQATALYERLVARSHWLLAKKLASNAASRACMQLLRLGALFARACIRSWRYRSLVPLRALRHIFKDT</sequence>
<dbReference type="GO" id="GO:0102096">
    <property type="term" value="F:decaprenyl-N-acetyl-alpha-D-glucosaminyl-pyrophosphate:dTDP-alpha-L-rhamnose rhamnosyltransferase activity"/>
    <property type="evidence" value="ECO:0007669"/>
    <property type="project" value="UniProtKB-EC"/>
</dbReference>
<dbReference type="Proteomes" id="UP001234354">
    <property type="component" value="Unassembled WGS sequence"/>
</dbReference>
<comment type="caution">
    <text evidence="4">The sequence shown here is derived from an EMBL/GenBank/DDBJ whole genome shotgun (WGS) entry which is preliminary data.</text>
</comment>
<accession>A0AAW8GB56</accession>
<evidence type="ECO:0000256" key="1">
    <source>
        <dbReference type="ARBA" id="ARBA00006739"/>
    </source>
</evidence>
<name>A0AAW8GB56_9GAMM</name>
<evidence type="ECO:0000256" key="2">
    <source>
        <dbReference type="ARBA" id="ARBA00022676"/>
    </source>
</evidence>
<dbReference type="InterPro" id="IPR029044">
    <property type="entry name" value="Nucleotide-diphossugar_trans"/>
</dbReference>
<keyword evidence="2 4" id="KW-0328">Glycosyltransferase</keyword>
<evidence type="ECO:0000313" key="4">
    <source>
        <dbReference type="EMBL" id="MDQ1119635.1"/>
    </source>
</evidence>
<dbReference type="EC" id="2.4.1.289" evidence="4"/>
<dbReference type="AlphaFoldDB" id="A0AAW8GB56"/>
<evidence type="ECO:0000256" key="3">
    <source>
        <dbReference type="ARBA" id="ARBA00022679"/>
    </source>
</evidence>